<keyword evidence="3" id="KW-1185">Reference proteome</keyword>
<dbReference type="AlphaFoldDB" id="A0A421B1T6"/>
<organism evidence="2 3">
    <name type="scientific">Actinokineospora cianjurensis</name>
    <dbReference type="NCBI Taxonomy" id="585224"/>
    <lineage>
        <taxon>Bacteria</taxon>
        <taxon>Bacillati</taxon>
        <taxon>Actinomycetota</taxon>
        <taxon>Actinomycetes</taxon>
        <taxon>Pseudonocardiales</taxon>
        <taxon>Pseudonocardiaceae</taxon>
        <taxon>Actinokineospora</taxon>
    </lineage>
</organism>
<accession>A0A421B1T6</accession>
<feature type="compositionally biased region" description="Basic and acidic residues" evidence="1">
    <location>
        <begin position="320"/>
        <end position="331"/>
    </location>
</feature>
<evidence type="ECO:0000313" key="3">
    <source>
        <dbReference type="Proteomes" id="UP000282454"/>
    </source>
</evidence>
<dbReference type="OrthoDB" id="3640645at2"/>
<sequence length="331" mass="36006">MPKAVSEKEGMSHHHTPVWRYTENGPTIRVGHRADPVPEPLWARLVDPSGAGVSADPAKDLMVLEACLRRVIAELVDKVGTADRDVVVARAEVEDSAAPRRLFRTVRRRLPRANLTSALQRHTATVALLQEARGVQRALRQFVIDLDLPSGLLAEAAVGWRRGDGVPSGVVVFEDEDSFLTVDTRRACSDWGFAGAAADIYGRQWRRDSDDDPFADPPGHGGTWTLGHIPRTGEIYAARYGDHRQVWLLGRGFMADRARPLLTGLESRMREPNSIVFAADTVHAARLQPASLQDRGSDASVDDGSTGDDPGNPGPTSRAVDVDRHDAEAAG</sequence>
<reference evidence="2 3" key="1">
    <citation type="submission" date="2018-10" db="EMBL/GenBank/DDBJ databases">
        <title>Genomic Encyclopedia of Archaeal and Bacterial Type Strains, Phase II (KMG-II): from individual species to whole genera.</title>
        <authorList>
            <person name="Goeker M."/>
        </authorList>
    </citation>
    <scope>NUCLEOTIDE SEQUENCE [LARGE SCALE GENOMIC DNA]</scope>
    <source>
        <strain evidence="2 3">DSM 45657</strain>
    </source>
</reference>
<protein>
    <submittedName>
        <fullName evidence="2">Uncharacterized protein</fullName>
    </submittedName>
</protein>
<comment type="caution">
    <text evidence="2">The sequence shown here is derived from an EMBL/GenBank/DDBJ whole genome shotgun (WGS) entry which is preliminary data.</text>
</comment>
<gene>
    <name evidence="2" type="ORF">CLV68_4452</name>
</gene>
<proteinExistence type="predicted"/>
<name>A0A421B1T6_9PSEU</name>
<dbReference type="EMBL" id="RCDD01000003">
    <property type="protein sequence ID" value="RLK58354.1"/>
    <property type="molecule type" value="Genomic_DNA"/>
</dbReference>
<evidence type="ECO:0000313" key="2">
    <source>
        <dbReference type="EMBL" id="RLK58354.1"/>
    </source>
</evidence>
<dbReference type="Proteomes" id="UP000282454">
    <property type="component" value="Unassembled WGS sequence"/>
</dbReference>
<evidence type="ECO:0000256" key="1">
    <source>
        <dbReference type="SAM" id="MobiDB-lite"/>
    </source>
</evidence>
<feature type="region of interest" description="Disordered" evidence="1">
    <location>
        <begin position="288"/>
        <end position="331"/>
    </location>
</feature>
<dbReference type="RefSeq" id="WP_147460107.1">
    <property type="nucleotide sequence ID" value="NZ_RCDD01000003.1"/>
</dbReference>